<accession>A0ABR5SGB3</accession>
<dbReference type="SUPFAM" id="SSF64518">
    <property type="entry name" value="Phase 1 flagellin"/>
    <property type="match status" value="1"/>
</dbReference>
<evidence type="ECO:0000313" key="3">
    <source>
        <dbReference type="Proteomes" id="UP000060487"/>
    </source>
</evidence>
<evidence type="ECO:0000313" key="2">
    <source>
        <dbReference type="EMBL" id="KWT85381.1"/>
    </source>
</evidence>
<evidence type="ECO:0000259" key="1">
    <source>
        <dbReference type="Pfam" id="PF00669"/>
    </source>
</evidence>
<comment type="caution">
    <text evidence="2">The sequence shown here is derived from an EMBL/GenBank/DDBJ whole genome shotgun (WGS) entry which is preliminary data.</text>
</comment>
<dbReference type="Gene3D" id="1.20.1330.10">
    <property type="entry name" value="f41 fragment of flagellin, N-terminal domain"/>
    <property type="match status" value="1"/>
</dbReference>
<dbReference type="InterPro" id="IPR013384">
    <property type="entry name" value="Flagell_FlgL"/>
</dbReference>
<keyword evidence="2" id="KW-0966">Cell projection</keyword>
<keyword evidence="2" id="KW-0282">Flagellum</keyword>
<protein>
    <submittedName>
        <fullName evidence="2">Flagellar hook protein FlgL</fullName>
    </submittedName>
</protein>
<dbReference type="EMBL" id="LNQR01000062">
    <property type="protein sequence ID" value="KWT85381.1"/>
    <property type="molecule type" value="Genomic_DNA"/>
</dbReference>
<feature type="domain" description="Flagellin N-terminal" evidence="1">
    <location>
        <begin position="4"/>
        <end position="140"/>
    </location>
</feature>
<sequence length="354" mass="38337">MRISSFMYIEMMKKSFQDSVSQLFDSQEQLSSGLKINRPSDDISAMGQILGYKVDIANTTQYQKNISAAQSFLQTSDTSMSSVVENLQRIQELMVSGVNGSTDAAGRQNIAAEIATIKESLYSLSLTRLGNRYLFSGSQTYTASFALTGAAASAGGFYTYQGDSTQTSVNVNSTAQVIENISGSDAFAFSLDTTLSIRLTTGRFAHYIPTAGPSNSNMPSAIAVNISNSSSPTAVSLEQVSFSNYMDMVNIIETAFNKDDVDMINAMMKPLLMSLDKVVTVRATIGARLNFLQQTINNNDNNNVDQSTYLSNAQDADIAKVATDISKSEVALQALRQSSAQVMSQTLFDFLSIR</sequence>
<organism evidence="2 3">
    <name type="scientific">Candidatus Magnetominusculus xianensis</name>
    <dbReference type="NCBI Taxonomy" id="1748249"/>
    <lineage>
        <taxon>Bacteria</taxon>
        <taxon>Pseudomonadati</taxon>
        <taxon>Nitrospirota</taxon>
        <taxon>Nitrospiria</taxon>
        <taxon>Nitrospirales</taxon>
        <taxon>Nitrospiraceae</taxon>
        <taxon>Candidatus Magnetominusculus</taxon>
    </lineage>
</organism>
<reference evidence="2 3" key="1">
    <citation type="submission" date="2015-11" db="EMBL/GenBank/DDBJ databases">
        <authorList>
            <person name="Lin W."/>
        </authorList>
    </citation>
    <scope>NUCLEOTIDE SEQUENCE [LARGE SCALE GENOMIC DNA]</scope>
    <source>
        <strain evidence="2 3">HCH-1</strain>
    </source>
</reference>
<dbReference type="PANTHER" id="PTHR42792:SF1">
    <property type="entry name" value="FLAGELLAR HOOK-ASSOCIATED PROTEIN 3"/>
    <property type="match status" value="1"/>
</dbReference>
<gene>
    <name evidence="2" type="primary">flgL</name>
    <name evidence="2" type="ORF">ASN18_1737</name>
</gene>
<name>A0ABR5SGB3_9BACT</name>
<proteinExistence type="predicted"/>
<dbReference type="InterPro" id="IPR001029">
    <property type="entry name" value="Flagellin_N"/>
</dbReference>
<dbReference type="PANTHER" id="PTHR42792">
    <property type="entry name" value="FLAGELLIN"/>
    <property type="match status" value="1"/>
</dbReference>
<keyword evidence="3" id="KW-1185">Reference proteome</keyword>
<dbReference type="Pfam" id="PF00669">
    <property type="entry name" value="Flagellin_N"/>
    <property type="match status" value="1"/>
</dbReference>
<dbReference type="NCBIfam" id="TIGR02550">
    <property type="entry name" value="flagell_flgL"/>
    <property type="match status" value="1"/>
</dbReference>
<dbReference type="RefSeq" id="WP_085052354.1">
    <property type="nucleotide sequence ID" value="NZ_LNQR01000062.1"/>
</dbReference>
<dbReference type="Proteomes" id="UP000060487">
    <property type="component" value="Unassembled WGS sequence"/>
</dbReference>
<dbReference type="InterPro" id="IPR001492">
    <property type="entry name" value="Flagellin"/>
</dbReference>
<keyword evidence="2" id="KW-0969">Cilium</keyword>